<keyword evidence="7" id="KW-1185">Reference proteome</keyword>
<dbReference type="PROSITE" id="PS50977">
    <property type="entry name" value="HTH_TETR_2"/>
    <property type="match status" value="1"/>
</dbReference>
<keyword evidence="2 4" id="KW-0238">DNA-binding</keyword>
<dbReference type="InterPro" id="IPR036271">
    <property type="entry name" value="Tet_transcr_reg_TetR-rel_C_sf"/>
</dbReference>
<dbReference type="Proteomes" id="UP001347146">
    <property type="component" value="Unassembled WGS sequence"/>
</dbReference>
<name>A0ABU7MEI2_9ACTN</name>
<dbReference type="Pfam" id="PF13305">
    <property type="entry name" value="TetR_C_33"/>
    <property type="match status" value="1"/>
</dbReference>
<organism evidence="6 7">
    <name type="scientific">Gordonia sesuvii</name>
    <dbReference type="NCBI Taxonomy" id="3116777"/>
    <lineage>
        <taxon>Bacteria</taxon>
        <taxon>Bacillati</taxon>
        <taxon>Actinomycetota</taxon>
        <taxon>Actinomycetes</taxon>
        <taxon>Mycobacteriales</taxon>
        <taxon>Gordoniaceae</taxon>
        <taxon>Gordonia</taxon>
    </lineage>
</organism>
<sequence length="191" mass="20329">MPTVKNPRTPATEVRANLIAAARQLLEREGSDALTVRGVAAEAGVAPMGVYNHFDGKDGLLDAVVTDGFREFGARIAATDSDAAARLLSAGRNYRAFALDHPRLYELMFSTKCTPDDEVATGAFGVLVDIIRYGQAANLIMAGDPDSLAAQVWACVHGAMSLELAESQPPFLDPAENYEHLLLMVARGIAA</sequence>
<dbReference type="RefSeq" id="WP_330433178.1">
    <property type="nucleotide sequence ID" value="NZ_JAZDUF010000004.1"/>
</dbReference>
<dbReference type="Pfam" id="PF00440">
    <property type="entry name" value="TetR_N"/>
    <property type="match status" value="1"/>
</dbReference>
<feature type="DNA-binding region" description="H-T-H motif" evidence="4">
    <location>
        <begin position="35"/>
        <end position="54"/>
    </location>
</feature>
<dbReference type="Gene3D" id="1.10.357.10">
    <property type="entry name" value="Tetracycline Repressor, domain 2"/>
    <property type="match status" value="1"/>
</dbReference>
<dbReference type="InterPro" id="IPR025996">
    <property type="entry name" value="MT1864/Rv1816-like_C"/>
</dbReference>
<evidence type="ECO:0000256" key="2">
    <source>
        <dbReference type="ARBA" id="ARBA00023125"/>
    </source>
</evidence>
<proteinExistence type="predicted"/>
<dbReference type="SUPFAM" id="SSF48498">
    <property type="entry name" value="Tetracyclin repressor-like, C-terminal domain"/>
    <property type="match status" value="1"/>
</dbReference>
<dbReference type="InterPro" id="IPR009057">
    <property type="entry name" value="Homeodomain-like_sf"/>
</dbReference>
<dbReference type="InterPro" id="IPR001647">
    <property type="entry name" value="HTH_TetR"/>
</dbReference>
<gene>
    <name evidence="6" type="ORF">VZC37_13900</name>
</gene>
<evidence type="ECO:0000256" key="4">
    <source>
        <dbReference type="PROSITE-ProRule" id="PRU00335"/>
    </source>
</evidence>
<evidence type="ECO:0000259" key="5">
    <source>
        <dbReference type="PROSITE" id="PS50977"/>
    </source>
</evidence>
<keyword evidence="1" id="KW-0805">Transcription regulation</keyword>
<evidence type="ECO:0000313" key="7">
    <source>
        <dbReference type="Proteomes" id="UP001347146"/>
    </source>
</evidence>
<comment type="caution">
    <text evidence="6">The sequence shown here is derived from an EMBL/GenBank/DDBJ whole genome shotgun (WGS) entry which is preliminary data.</text>
</comment>
<evidence type="ECO:0000256" key="3">
    <source>
        <dbReference type="ARBA" id="ARBA00023163"/>
    </source>
</evidence>
<dbReference type="PRINTS" id="PR00455">
    <property type="entry name" value="HTHTETR"/>
</dbReference>
<dbReference type="SUPFAM" id="SSF46689">
    <property type="entry name" value="Homeodomain-like"/>
    <property type="match status" value="1"/>
</dbReference>
<dbReference type="InterPro" id="IPR050109">
    <property type="entry name" value="HTH-type_TetR-like_transc_reg"/>
</dbReference>
<dbReference type="PANTHER" id="PTHR30055">
    <property type="entry name" value="HTH-TYPE TRANSCRIPTIONAL REGULATOR RUTR"/>
    <property type="match status" value="1"/>
</dbReference>
<reference evidence="6 7" key="1">
    <citation type="submission" date="2024-01" db="EMBL/GenBank/DDBJ databases">
        <title>Draft genome sequence of Gordonia sp. LSe1-13.</title>
        <authorList>
            <person name="Suphannarot A."/>
            <person name="Mingma R."/>
        </authorList>
    </citation>
    <scope>NUCLEOTIDE SEQUENCE [LARGE SCALE GENOMIC DNA]</scope>
    <source>
        <strain evidence="6 7">LSe1-13</strain>
    </source>
</reference>
<dbReference type="EMBL" id="JAZDUF010000004">
    <property type="protein sequence ID" value="MEE3851435.1"/>
    <property type="molecule type" value="Genomic_DNA"/>
</dbReference>
<protein>
    <submittedName>
        <fullName evidence="6">TetR/AcrR family transcriptional regulator</fullName>
    </submittedName>
</protein>
<evidence type="ECO:0000313" key="6">
    <source>
        <dbReference type="EMBL" id="MEE3851435.1"/>
    </source>
</evidence>
<dbReference type="PANTHER" id="PTHR30055:SF220">
    <property type="entry name" value="TETR-FAMILY REGULATORY PROTEIN"/>
    <property type="match status" value="1"/>
</dbReference>
<accession>A0ABU7MEI2</accession>
<keyword evidence="3" id="KW-0804">Transcription</keyword>
<evidence type="ECO:0000256" key="1">
    <source>
        <dbReference type="ARBA" id="ARBA00023015"/>
    </source>
</evidence>
<feature type="domain" description="HTH tetR-type" evidence="5">
    <location>
        <begin position="12"/>
        <end position="72"/>
    </location>
</feature>